<reference evidence="5" key="1">
    <citation type="submission" date="2016-03" db="EMBL/GenBank/DDBJ databases">
        <authorList>
            <person name="Devillers H."/>
        </authorList>
    </citation>
    <scope>NUCLEOTIDE SEQUENCE [LARGE SCALE GENOMIC DNA]</scope>
</reference>
<evidence type="ECO:0000313" key="4">
    <source>
        <dbReference type="EMBL" id="SCW01907.1"/>
    </source>
</evidence>
<name>A0A1G4MDE6_LACFM</name>
<dbReference type="OrthoDB" id="5368485at2759"/>
<dbReference type="GO" id="GO:0047372">
    <property type="term" value="F:monoacylglycerol lipase activity"/>
    <property type="evidence" value="ECO:0007669"/>
    <property type="project" value="TreeGrafter"/>
</dbReference>
<dbReference type="STRING" id="4955.A0A1G4MDE6"/>
<evidence type="ECO:0000259" key="3">
    <source>
        <dbReference type="Pfam" id="PF05057"/>
    </source>
</evidence>
<dbReference type="InterPro" id="IPR016445">
    <property type="entry name" value="Rog1_fam"/>
</dbReference>
<keyword evidence="2" id="KW-0442">Lipid degradation</keyword>
<comment type="similarity">
    <text evidence="1">Belongs to the putative lipase ROG1 family.</text>
</comment>
<dbReference type="EMBL" id="LT598488">
    <property type="protein sequence ID" value="SCW01907.1"/>
    <property type="molecule type" value="Genomic_DNA"/>
</dbReference>
<evidence type="ECO:0000313" key="5">
    <source>
        <dbReference type="Proteomes" id="UP000190831"/>
    </source>
</evidence>
<keyword evidence="2" id="KW-0443">Lipid metabolism</keyword>
<dbReference type="Pfam" id="PF05057">
    <property type="entry name" value="DUF676"/>
    <property type="match status" value="1"/>
</dbReference>
<dbReference type="AlphaFoldDB" id="A0A1G4MDE6"/>
<dbReference type="SUPFAM" id="SSF53474">
    <property type="entry name" value="alpha/beta-Hydrolases"/>
    <property type="match status" value="1"/>
</dbReference>
<accession>A0A1G4MDE6</accession>
<gene>
    <name evidence="4" type="ORF">LAFE_0E09890G</name>
</gene>
<evidence type="ECO:0000256" key="2">
    <source>
        <dbReference type="ARBA" id="ARBA00022963"/>
    </source>
</evidence>
<dbReference type="InterPro" id="IPR029058">
    <property type="entry name" value="AB_hydrolase_fold"/>
</dbReference>
<feature type="domain" description="DUF676" evidence="3">
    <location>
        <begin position="188"/>
        <end position="381"/>
    </location>
</feature>
<protein>
    <submittedName>
        <fullName evidence="4">LAFE_0E09890g1_1</fullName>
    </submittedName>
</protein>
<organism evidence="4 5">
    <name type="scientific">Lachancea fermentati</name>
    <name type="common">Zygosaccharomyces fermentati</name>
    <dbReference type="NCBI Taxonomy" id="4955"/>
    <lineage>
        <taxon>Eukaryota</taxon>
        <taxon>Fungi</taxon>
        <taxon>Dikarya</taxon>
        <taxon>Ascomycota</taxon>
        <taxon>Saccharomycotina</taxon>
        <taxon>Saccharomycetes</taxon>
        <taxon>Saccharomycetales</taxon>
        <taxon>Saccharomycetaceae</taxon>
        <taxon>Lachancea</taxon>
    </lineage>
</organism>
<dbReference type="InterPro" id="IPR044294">
    <property type="entry name" value="Lipase-like"/>
</dbReference>
<evidence type="ECO:0000256" key="1">
    <source>
        <dbReference type="ARBA" id="ARBA00007920"/>
    </source>
</evidence>
<sequence length="665" mass="75582">MSKDPEDGLLYHFKSAVRVGEIDRYVITYNLYDDDDALPPDISLDPLWLKIRNIENFTYRAAYLMGPYMLYCDVRTGNYHHSQRLFISADQPKFEPNIQPQQDFVVELSLHNLKKQYVWIVDVISQIIFTTTAQIAFEISIGSTKKSVLKSIECSPQLGSTSSRLTVTRQNTLDLWNLPQQLSPHCHQKEHLVILTHGLHSNVSTDMFYIKEQIEKSQRYYKDEQIIVKGFMGNICKTEKGVKYLGTKLAEYIVKELYNERIHKISFIGHSLGGPVQTFAIAYIAVTYPWFFDKVEPINFITLASPLLGIVTDNPAYVNLLLSFGIVGKTGQDLGLQENADNGRPLLYLLPGEPTKRVMKMFKRRTVYANATNDGIVPLYSAALLFLDYDEILTQLENLPEYQQKLAASSSGDFIKKSFLSPISKAINLWAPQKISTDKAAKLPKVSVIESAASVLIQPLPDKAYIMDPASRDNVILHDKIYTEKDIPLRESQSEDNLLKSNNLLLKGFTMTRKEGNQKLEEEIARRWHEGLSWRKVIVSLRPDAHNNIIVRRRFANAYGWPIVDHLIQNHFNGMDKTFEDKELLNESAMISNESTDNLDWITEPNKDSMFDVGPTGMISTVGEMIDSFARGNPLLSGVGNETSPDEPFAQEDMFKYDKTNGSLI</sequence>
<proteinExistence type="inferred from homology"/>
<dbReference type="Proteomes" id="UP000190831">
    <property type="component" value="Chromosome E"/>
</dbReference>
<dbReference type="PANTHER" id="PTHR12482:SF62">
    <property type="entry name" value="LIPASE ROG1-RELATED"/>
    <property type="match status" value="1"/>
</dbReference>
<dbReference type="GO" id="GO:0016042">
    <property type="term" value="P:lipid catabolic process"/>
    <property type="evidence" value="ECO:0007669"/>
    <property type="project" value="UniProtKB-KW"/>
</dbReference>
<dbReference type="InterPro" id="IPR007751">
    <property type="entry name" value="DUF676_lipase-like"/>
</dbReference>
<dbReference type="PIRSF" id="PIRSF005412">
    <property type="entry name" value="UCP005412_abhydr"/>
    <property type="match status" value="1"/>
</dbReference>
<dbReference type="Gene3D" id="3.40.50.1820">
    <property type="entry name" value="alpha/beta hydrolase"/>
    <property type="match status" value="1"/>
</dbReference>
<keyword evidence="5" id="KW-1185">Reference proteome</keyword>
<dbReference type="PANTHER" id="PTHR12482">
    <property type="entry name" value="LIPASE ROG1-RELATED-RELATED"/>
    <property type="match status" value="1"/>
</dbReference>
<dbReference type="OMA" id="CFITADQ"/>